<feature type="domain" description="RCK C-terminal" evidence="8">
    <location>
        <begin position="140"/>
        <end position="224"/>
    </location>
</feature>
<dbReference type="NCBIfam" id="NF007039">
    <property type="entry name" value="PRK09496.3-2"/>
    <property type="match status" value="1"/>
</dbReference>
<evidence type="ECO:0000313" key="10">
    <source>
        <dbReference type="Proteomes" id="UP000306509"/>
    </source>
</evidence>
<dbReference type="PROSITE" id="PS51201">
    <property type="entry name" value="RCK_N"/>
    <property type="match status" value="2"/>
</dbReference>
<evidence type="ECO:0000259" key="7">
    <source>
        <dbReference type="PROSITE" id="PS51201"/>
    </source>
</evidence>
<dbReference type="EMBL" id="QGQD01000120">
    <property type="protein sequence ID" value="TLC97495.1"/>
    <property type="molecule type" value="Genomic_DNA"/>
</dbReference>
<comment type="caution">
    <text evidence="9">The sequence shown here is derived from an EMBL/GenBank/DDBJ whole genome shotgun (WGS) entry which is preliminary data.</text>
</comment>
<dbReference type="PANTHER" id="PTHR43833:SF5">
    <property type="entry name" value="TRK SYSTEM POTASSIUM UPTAKE PROTEIN TRKA"/>
    <property type="match status" value="1"/>
</dbReference>
<evidence type="ECO:0000313" key="9">
    <source>
        <dbReference type="EMBL" id="TLC97495.1"/>
    </source>
</evidence>
<dbReference type="NCBIfam" id="NF007033">
    <property type="entry name" value="PRK09496.1-5"/>
    <property type="match status" value="1"/>
</dbReference>
<dbReference type="Proteomes" id="UP000306509">
    <property type="component" value="Unassembled WGS sequence"/>
</dbReference>
<keyword evidence="10" id="KW-1185">Reference proteome</keyword>
<dbReference type="PRINTS" id="PR00335">
    <property type="entry name" value="KUPTAKETRKA"/>
</dbReference>
<evidence type="ECO:0000256" key="1">
    <source>
        <dbReference type="ARBA" id="ARBA00017378"/>
    </source>
</evidence>
<dbReference type="GO" id="GO:0015079">
    <property type="term" value="F:potassium ion transmembrane transporter activity"/>
    <property type="evidence" value="ECO:0007669"/>
    <property type="project" value="InterPro"/>
</dbReference>
<dbReference type="InterPro" id="IPR006036">
    <property type="entry name" value="K_uptake_TrkA"/>
</dbReference>
<dbReference type="STRING" id="180332.GCA_000797495_03230"/>
<feature type="domain" description="RCK C-terminal" evidence="8">
    <location>
        <begin position="371"/>
        <end position="452"/>
    </location>
</feature>
<evidence type="ECO:0000256" key="6">
    <source>
        <dbReference type="ARBA" id="ARBA00023065"/>
    </source>
</evidence>
<keyword evidence="4" id="KW-0630">Potassium</keyword>
<accession>A0A4U8Q707</accession>
<keyword evidence="3" id="KW-0633">Potassium transport</keyword>
<dbReference type="Gene3D" id="3.30.70.1450">
    <property type="entry name" value="Regulator of K+ conductance, C-terminal domain"/>
    <property type="match status" value="2"/>
</dbReference>
<dbReference type="NCBIfam" id="NF007031">
    <property type="entry name" value="PRK09496.1-2"/>
    <property type="match status" value="1"/>
</dbReference>
<keyword evidence="6" id="KW-0406">Ion transport</keyword>
<evidence type="ECO:0000256" key="3">
    <source>
        <dbReference type="ARBA" id="ARBA00022538"/>
    </source>
</evidence>
<reference evidence="9 10" key="1">
    <citation type="journal article" date="2019" name="Anaerobe">
        <title>Detection of Robinsoniella peoriensis in multiple bone samples of a trauma patient.</title>
        <authorList>
            <person name="Schrottner P."/>
            <person name="Hartwich K."/>
            <person name="Bunk B."/>
            <person name="Schober I."/>
            <person name="Helbig S."/>
            <person name="Rudolph W.W."/>
            <person name="Gunzer F."/>
        </authorList>
    </citation>
    <scope>NUCLEOTIDE SEQUENCE [LARGE SCALE GENOMIC DNA]</scope>
    <source>
        <strain evidence="9 10">DSM 106044</strain>
    </source>
</reference>
<feature type="domain" description="RCK N-terminal" evidence="7">
    <location>
        <begin position="227"/>
        <end position="345"/>
    </location>
</feature>
<dbReference type="InterPro" id="IPR003148">
    <property type="entry name" value="RCK_N"/>
</dbReference>
<dbReference type="PROSITE" id="PS51202">
    <property type="entry name" value="RCK_C"/>
    <property type="match status" value="2"/>
</dbReference>
<dbReference type="GO" id="GO:0005886">
    <property type="term" value="C:plasma membrane"/>
    <property type="evidence" value="ECO:0007669"/>
    <property type="project" value="InterPro"/>
</dbReference>
<organism evidence="9 10">
    <name type="scientific">Robinsoniella peoriensis</name>
    <dbReference type="NCBI Taxonomy" id="180332"/>
    <lineage>
        <taxon>Bacteria</taxon>
        <taxon>Bacillati</taxon>
        <taxon>Bacillota</taxon>
        <taxon>Clostridia</taxon>
        <taxon>Lachnospirales</taxon>
        <taxon>Lachnospiraceae</taxon>
        <taxon>Robinsoniella</taxon>
    </lineage>
</organism>
<dbReference type="InterPro" id="IPR050721">
    <property type="entry name" value="Trk_Ktr_HKT_K-transport"/>
</dbReference>
<dbReference type="InterPro" id="IPR036291">
    <property type="entry name" value="NAD(P)-bd_dom_sf"/>
</dbReference>
<name>A0A4U8Q707_9FIRM</name>
<dbReference type="Gene3D" id="3.40.50.720">
    <property type="entry name" value="NAD(P)-binding Rossmann-like Domain"/>
    <property type="match status" value="2"/>
</dbReference>
<dbReference type="PANTHER" id="PTHR43833">
    <property type="entry name" value="POTASSIUM CHANNEL PROTEIN 2-RELATED-RELATED"/>
    <property type="match status" value="1"/>
</dbReference>
<dbReference type="Pfam" id="PF02254">
    <property type="entry name" value="TrkA_N"/>
    <property type="match status" value="2"/>
</dbReference>
<evidence type="ECO:0000256" key="4">
    <source>
        <dbReference type="ARBA" id="ARBA00022958"/>
    </source>
</evidence>
<evidence type="ECO:0000256" key="2">
    <source>
        <dbReference type="ARBA" id="ARBA00022448"/>
    </source>
</evidence>
<dbReference type="SUPFAM" id="SSF51735">
    <property type="entry name" value="NAD(P)-binding Rossmann-fold domains"/>
    <property type="match status" value="2"/>
</dbReference>
<feature type="domain" description="RCK N-terminal" evidence="7">
    <location>
        <begin position="1"/>
        <end position="119"/>
    </location>
</feature>
<keyword evidence="5" id="KW-0520">NAD</keyword>
<dbReference type="AlphaFoldDB" id="A0A4U8Q707"/>
<sequence>MKIIIIGCGKVGATLAEQLSKEENSVTVIDRKYDVVQSLSNEFDVIGLVGNGASYLTQVEAGIEEADLMIAVTGSDELNLLCCLISKKAGNCQTIARVRNPEYNHEIRFIKEELGLAMVINPEYEAAMEIARVMRFPSAIKIEPFAKGRVELLKFKIREGSVLHNMEVREITSKLRCNVLVCMVERKDEVIIPTGTFVLHEKDIVSIVAPPKLSNSFFKHIKVGTNRAHTAMIVGGGSIAYYLANQLLRMGIDVEIVEKSRDRCEVLSELIPKATVIHGDGINQNLLLEEGLARMDAFIALTNLDEVNIVLSLFARSKGEMKTVTKINSINFDEVIDGLDLDSVVYPKYVTSESIIRFVRAMKNSIGSNVETLYRLVGNKVEALEFIIKDNAPLLNISLEELELKNGLLIACIHRNGQIIIPKGKDVIKMGDTVVIVTTNMGLNDISDILLN</sequence>
<protein>
    <recommendedName>
        <fullName evidence="1">Trk system potassium uptake protein TrkA</fullName>
    </recommendedName>
</protein>
<dbReference type="InterPro" id="IPR006037">
    <property type="entry name" value="RCK_C"/>
</dbReference>
<dbReference type="SUPFAM" id="SSF116726">
    <property type="entry name" value="TrkA C-terminal domain-like"/>
    <property type="match status" value="2"/>
</dbReference>
<evidence type="ECO:0000256" key="5">
    <source>
        <dbReference type="ARBA" id="ARBA00023027"/>
    </source>
</evidence>
<dbReference type="RefSeq" id="WP_047833827.1">
    <property type="nucleotide sequence ID" value="NZ_CAUSDN010000102.1"/>
</dbReference>
<dbReference type="InterPro" id="IPR036721">
    <property type="entry name" value="RCK_C_sf"/>
</dbReference>
<proteinExistence type="predicted"/>
<keyword evidence="2" id="KW-0813">Transport</keyword>
<gene>
    <name evidence="9" type="primary">trkA</name>
    <name evidence="9" type="ORF">DSM106044_05696</name>
</gene>
<dbReference type="Pfam" id="PF02080">
    <property type="entry name" value="TrkA_C"/>
    <property type="match status" value="2"/>
</dbReference>
<evidence type="ECO:0000259" key="8">
    <source>
        <dbReference type="PROSITE" id="PS51202"/>
    </source>
</evidence>